<dbReference type="Proteomes" id="UP000831537">
    <property type="component" value="Chromosome"/>
</dbReference>
<evidence type="ECO:0000313" key="2">
    <source>
        <dbReference type="Proteomes" id="UP000831537"/>
    </source>
</evidence>
<dbReference type="RefSeq" id="WP_244743953.1">
    <property type="nucleotide sequence ID" value="NZ_CP095071.1"/>
</dbReference>
<proteinExistence type="predicted"/>
<keyword evidence="2" id="KW-1185">Reference proteome</keyword>
<dbReference type="Pfam" id="PF04978">
    <property type="entry name" value="MST"/>
    <property type="match status" value="1"/>
</dbReference>
<dbReference type="EMBL" id="CP095071">
    <property type="protein sequence ID" value="UOQ85251.1"/>
    <property type="molecule type" value="Genomic_DNA"/>
</dbReference>
<reference evidence="1 2" key="1">
    <citation type="submission" date="2022-04" db="EMBL/GenBank/DDBJ databases">
        <title>Gracilibacillus sp. isolated from saltern.</title>
        <authorList>
            <person name="Won M."/>
            <person name="Lee C.-M."/>
            <person name="Woen H.-Y."/>
            <person name="Kwon S.-W."/>
        </authorList>
    </citation>
    <scope>NUCLEOTIDE SEQUENCE [LARGE SCALE GENOMIC DNA]</scope>
    <source>
        <strain evidence="1 2">SSPM10-3</strain>
    </source>
</reference>
<sequence>MAEVELTYVFLHARFTTLNTVKGLTVEQLDYLPIKEGNSIGALLLHMAAVEFGFQIELFDKRNPNKQESEEWGAVYQLGELGRKKIKGNPLELYIEKMDYVKKGCVAECVILIYFICLVKLRK</sequence>
<dbReference type="Gene3D" id="1.20.120.450">
    <property type="entry name" value="dinb family like domain"/>
    <property type="match status" value="1"/>
</dbReference>
<name>A0ABY4GM39_9BACI</name>
<dbReference type="InterPro" id="IPR007061">
    <property type="entry name" value="MST-like"/>
</dbReference>
<dbReference type="SUPFAM" id="SSF109854">
    <property type="entry name" value="DinB/YfiT-like putative metalloenzymes"/>
    <property type="match status" value="1"/>
</dbReference>
<dbReference type="InterPro" id="IPR034660">
    <property type="entry name" value="DinB/YfiT-like"/>
</dbReference>
<evidence type="ECO:0000313" key="1">
    <source>
        <dbReference type="EMBL" id="UOQ85251.1"/>
    </source>
</evidence>
<accession>A0ABY4GM39</accession>
<gene>
    <name evidence="1" type="ORF">MUN87_21850</name>
</gene>
<protein>
    <submittedName>
        <fullName evidence="1">DinB family protein</fullName>
    </submittedName>
</protein>
<organism evidence="1 2">
    <name type="scientific">Gracilibacillus salinarum</name>
    <dbReference type="NCBI Taxonomy" id="2932255"/>
    <lineage>
        <taxon>Bacteria</taxon>
        <taxon>Bacillati</taxon>
        <taxon>Bacillota</taxon>
        <taxon>Bacilli</taxon>
        <taxon>Bacillales</taxon>
        <taxon>Bacillaceae</taxon>
        <taxon>Gracilibacillus</taxon>
    </lineage>
</organism>